<keyword evidence="1" id="KW-0479">Metal-binding</keyword>
<dbReference type="EMBL" id="JBEAFC010000010">
    <property type="protein sequence ID" value="KAL1538020.1"/>
    <property type="molecule type" value="Genomic_DNA"/>
</dbReference>
<evidence type="ECO:0000313" key="2">
    <source>
        <dbReference type="EMBL" id="KAL1538020.1"/>
    </source>
</evidence>
<dbReference type="GO" id="GO:0003964">
    <property type="term" value="F:RNA-directed DNA polymerase activity"/>
    <property type="evidence" value="ECO:0007669"/>
    <property type="project" value="UniProtKB-KW"/>
</dbReference>
<proteinExistence type="inferred from homology"/>
<dbReference type="PANTHER" id="PTHR12066:SF0">
    <property type="entry name" value="TELOMERASE REVERSE TRANSCRIPTASE"/>
    <property type="match status" value="1"/>
</dbReference>
<evidence type="ECO:0000313" key="3">
    <source>
        <dbReference type="Proteomes" id="UP001567538"/>
    </source>
</evidence>
<dbReference type="GO" id="GO:0000781">
    <property type="term" value="C:chromosome, telomeric region"/>
    <property type="evidence" value="ECO:0007669"/>
    <property type="project" value="UniProtKB-SubCell"/>
</dbReference>
<sequence>MAEGKRKRVPEVLWRLFGNRARTLGDTILALIPPPAAGGGDEAMSFLVRSSDHLDYRNFLSGCFVVVSDDAPPPPVFDHHCRWSQLEIVRRTIEMILSEPRQASSNLICCSYDKESQSSPTVDELTSSKWIVLLSRVGDALMIYLLKYTSMFLPLPQKKHHQICGRSIANLFTKFPRGMPKSRAQHHPPGHEVKRQRVERLLRGT</sequence>
<gene>
    <name evidence="2" type="ORF">AAHA92_26808</name>
</gene>
<organism evidence="2 3">
    <name type="scientific">Salvia divinorum</name>
    <name type="common">Maria pastora</name>
    <name type="synonym">Diviner's sage</name>
    <dbReference type="NCBI Taxonomy" id="28513"/>
    <lineage>
        <taxon>Eukaryota</taxon>
        <taxon>Viridiplantae</taxon>
        <taxon>Streptophyta</taxon>
        <taxon>Embryophyta</taxon>
        <taxon>Tracheophyta</taxon>
        <taxon>Spermatophyta</taxon>
        <taxon>Magnoliopsida</taxon>
        <taxon>eudicotyledons</taxon>
        <taxon>Gunneridae</taxon>
        <taxon>Pentapetalae</taxon>
        <taxon>asterids</taxon>
        <taxon>lamiids</taxon>
        <taxon>Lamiales</taxon>
        <taxon>Lamiaceae</taxon>
        <taxon>Nepetoideae</taxon>
        <taxon>Mentheae</taxon>
        <taxon>Salviinae</taxon>
        <taxon>Salvia</taxon>
        <taxon>Salvia subgen. Calosphace</taxon>
    </lineage>
</organism>
<accession>A0ABD1G1N9</accession>
<dbReference type="AlphaFoldDB" id="A0ABD1G1N9"/>
<keyword evidence="3" id="KW-1185">Reference proteome</keyword>
<name>A0ABD1G1N9_SALDI</name>
<dbReference type="EC" id="2.7.7.49" evidence="1"/>
<dbReference type="Proteomes" id="UP001567538">
    <property type="component" value="Unassembled WGS sequence"/>
</dbReference>
<keyword evidence="1" id="KW-0460">Magnesium</keyword>
<dbReference type="GO" id="GO:0046872">
    <property type="term" value="F:metal ion binding"/>
    <property type="evidence" value="ECO:0007669"/>
    <property type="project" value="UniProtKB-KW"/>
</dbReference>
<dbReference type="GO" id="GO:0005634">
    <property type="term" value="C:nucleus"/>
    <property type="evidence" value="ECO:0007669"/>
    <property type="project" value="UniProtKB-SubCell"/>
</dbReference>
<comment type="similarity">
    <text evidence="1">Belongs to the reverse transcriptase family. Telomerase subfamily.</text>
</comment>
<comment type="caution">
    <text evidence="2">The sequence shown here is derived from an EMBL/GenBank/DDBJ whole genome shotgun (WGS) entry which is preliminary data.</text>
</comment>
<keyword evidence="1 2" id="KW-0808">Transferase</keyword>
<dbReference type="InterPro" id="IPR003545">
    <property type="entry name" value="Telomerase_RT"/>
</dbReference>
<keyword evidence="1 2" id="KW-0695">RNA-directed DNA polymerase</keyword>
<protein>
    <recommendedName>
        <fullName evidence="1">Telomerase reverse transcriptase</fullName>
        <ecNumber evidence="1">2.7.7.49</ecNumber>
    </recommendedName>
    <alternativeName>
        <fullName evidence="1">Telomerase catalytic subunit</fullName>
    </alternativeName>
</protein>
<keyword evidence="1" id="KW-0539">Nucleus</keyword>
<comment type="catalytic activity">
    <reaction evidence="1">
        <text>DNA(n) + a 2'-deoxyribonucleoside 5'-triphosphate = DNA(n+1) + diphosphate</text>
        <dbReference type="Rhea" id="RHEA:22508"/>
        <dbReference type="Rhea" id="RHEA-COMP:17339"/>
        <dbReference type="Rhea" id="RHEA-COMP:17340"/>
        <dbReference type="ChEBI" id="CHEBI:33019"/>
        <dbReference type="ChEBI" id="CHEBI:61560"/>
        <dbReference type="ChEBI" id="CHEBI:173112"/>
        <dbReference type="EC" id="2.7.7.49"/>
    </reaction>
</comment>
<evidence type="ECO:0000256" key="1">
    <source>
        <dbReference type="RuleBase" id="RU365061"/>
    </source>
</evidence>
<keyword evidence="1" id="KW-0158">Chromosome</keyword>
<reference evidence="2 3" key="1">
    <citation type="submission" date="2024-06" db="EMBL/GenBank/DDBJ databases">
        <title>A chromosome level genome sequence of Diviner's sage (Salvia divinorum).</title>
        <authorList>
            <person name="Ford S.A."/>
            <person name="Ro D.-K."/>
            <person name="Ness R.W."/>
            <person name="Phillips M.A."/>
        </authorList>
    </citation>
    <scope>NUCLEOTIDE SEQUENCE [LARGE SCALE GENOMIC DNA]</scope>
    <source>
        <strain evidence="2">SAF-2024a</strain>
        <tissue evidence="2">Leaf</tissue>
    </source>
</reference>
<dbReference type="PANTHER" id="PTHR12066">
    <property type="entry name" value="TELOMERASE REVERSE TRANSCRIPTASE"/>
    <property type="match status" value="1"/>
</dbReference>
<keyword evidence="1 2" id="KW-0548">Nucleotidyltransferase</keyword>
<comment type="function">
    <text evidence="1">Telomerase is a ribonucleoprotein enzyme essential for the replication of chromosome termini in most eukaryotes. It elongates telomeres. It is a reverse transcriptase that adds simple sequence repeats to chromosome ends by copying a template sequence within the RNA component of the enzyme.</text>
</comment>
<keyword evidence="1" id="KW-0779">Telomere</keyword>
<comment type="subcellular location">
    <subcellularLocation>
        <location evidence="1">Nucleus</location>
    </subcellularLocation>
    <subcellularLocation>
        <location evidence="1">Chromosome</location>
        <location evidence="1">Telomere</location>
    </subcellularLocation>
</comment>